<feature type="compositionally biased region" description="Low complexity" evidence="2">
    <location>
        <begin position="54"/>
        <end position="84"/>
    </location>
</feature>
<dbReference type="Gene3D" id="3.90.550.10">
    <property type="entry name" value="Spore Coat Polysaccharide Biosynthesis Protein SpsA, Chain A"/>
    <property type="match status" value="1"/>
</dbReference>
<gene>
    <name evidence="3" type="ORF">I9W82_001823</name>
</gene>
<dbReference type="GO" id="GO:0006487">
    <property type="term" value="P:protein N-linked glycosylation"/>
    <property type="evidence" value="ECO:0007669"/>
    <property type="project" value="TreeGrafter"/>
</dbReference>
<evidence type="ECO:0000313" key="3">
    <source>
        <dbReference type="EMBL" id="KAG5419943.1"/>
    </source>
</evidence>
<comment type="similarity">
    <text evidence="1">Belongs to the ANP1/MMN9/VAN1 family.</text>
</comment>
<dbReference type="PANTHER" id="PTHR43083">
    <property type="entry name" value="MANNAN POLYMERASE II"/>
    <property type="match status" value="1"/>
</dbReference>
<feature type="compositionally biased region" description="Polar residues" evidence="2">
    <location>
        <begin position="85"/>
        <end position="98"/>
    </location>
</feature>
<comment type="caution">
    <text evidence="3">The sequence shown here is derived from an EMBL/GenBank/DDBJ whole genome shotgun (WGS) entry which is preliminary data.</text>
</comment>
<dbReference type="InterPro" id="IPR052086">
    <property type="entry name" value="Mannan_Polymerase_Subunit"/>
</dbReference>
<reference evidence="3 4" key="1">
    <citation type="submission" date="2020-12" db="EMBL/GenBank/DDBJ databases">
        <title>Effect of drift, selection, and recombination on the evolution of hybrid genomes in Candida yeast pathogens.</title>
        <authorList>
            <person name="Mixao V."/>
            <person name="Ksiezopolska E."/>
            <person name="Saus E."/>
            <person name="Boekhout T."/>
            <person name="Gacser A."/>
            <person name="Gabaldon T."/>
        </authorList>
    </citation>
    <scope>NUCLEOTIDE SEQUENCE [LARGE SCALE GENOMIC DNA]</scope>
    <source>
        <strain evidence="3 4">BP57</strain>
    </source>
</reference>
<feature type="region of interest" description="Disordered" evidence="2">
    <location>
        <begin position="118"/>
        <end position="144"/>
    </location>
</feature>
<name>A0A8H7ZIS1_9ASCO</name>
<feature type="region of interest" description="Disordered" evidence="2">
    <location>
        <begin position="54"/>
        <end position="102"/>
    </location>
</feature>
<dbReference type="Pfam" id="PF03452">
    <property type="entry name" value="Anp1"/>
    <property type="match status" value="1"/>
</dbReference>
<dbReference type="RefSeq" id="XP_067549059.1">
    <property type="nucleotide sequence ID" value="XM_067690611.1"/>
</dbReference>
<keyword evidence="4" id="KW-1185">Reference proteome</keyword>
<dbReference type="EMBL" id="JAEOAQ010000002">
    <property type="protein sequence ID" value="KAG5419943.1"/>
    <property type="molecule type" value="Genomic_DNA"/>
</dbReference>
<dbReference type="GO" id="GO:0000032">
    <property type="term" value="P:cell wall mannoprotein biosynthetic process"/>
    <property type="evidence" value="ECO:0007669"/>
    <property type="project" value="TreeGrafter"/>
</dbReference>
<dbReference type="PANTHER" id="PTHR43083:SF6">
    <property type="entry name" value="MANNAN POLYMERASE COMPLEXES SUBUNIT MNN9"/>
    <property type="match status" value="1"/>
</dbReference>
<dbReference type="Proteomes" id="UP000669133">
    <property type="component" value="Unassembled WGS sequence"/>
</dbReference>
<dbReference type="OrthoDB" id="204164at2759"/>
<evidence type="ECO:0000256" key="2">
    <source>
        <dbReference type="SAM" id="MobiDB-lite"/>
    </source>
</evidence>
<dbReference type="GeneID" id="93650452"/>
<dbReference type="GO" id="GO:0000009">
    <property type="term" value="F:alpha-1,6-mannosyltransferase activity"/>
    <property type="evidence" value="ECO:0007669"/>
    <property type="project" value="TreeGrafter"/>
</dbReference>
<accession>A0A8H7ZIS1</accession>
<organism evidence="3 4">
    <name type="scientific">Candida metapsilosis</name>
    <dbReference type="NCBI Taxonomy" id="273372"/>
    <lineage>
        <taxon>Eukaryota</taxon>
        <taxon>Fungi</taxon>
        <taxon>Dikarya</taxon>
        <taxon>Ascomycota</taxon>
        <taxon>Saccharomycotina</taxon>
        <taxon>Pichiomycetes</taxon>
        <taxon>Debaryomycetaceae</taxon>
        <taxon>Candida/Lodderomyces clade</taxon>
        <taxon>Candida</taxon>
    </lineage>
</organism>
<dbReference type="GO" id="GO:0000136">
    <property type="term" value="C:mannan polymerase complex"/>
    <property type="evidence" value="ECO:0007669"/>
    <property type="project" value="TreeGrafter"/>
</dbReference>
<feature type="compositionally biased region" description="Basic and acidic residues" evidence="2">
    <location>
        <begin position="127"/>
        <end position="142"/>
    </location>
</feature>
<proteinExistence type="inferred from homology"/>
<evidence type="ECO:0000313" key="4">
    <source>
        <dbReference type="Proteomes" id="UP000669133"/>
    </source>
</evidence>
<dbReference type="AlphaFoldDB" id="A0A8H7ZIS1"/>
<sequence length="452" mass="51717">MSVLRNQQRTFIAVIIFLLVLSTISFLNVNRNSLRSTSSQQSALKVVTAIDPTTKTGTNTATATATTSESSSSSSSTTTTSSSTKQNEPTGESTSNKQFYKFPYYDPTSNTFKVIYKQQQPQQDTIQQDKKGESEAETEAKAKSTNKYTTINEKPSILVLSAIGKDQPYGKDRQFIDFMKSVQTIIENQPDFQFNLGLSTNYLTEFESIQQYIHEFDSKLFQYFSTITLVSAPDLEHIGDEEGLSRDNRHDDRKQRLRRRLIARCRNYLISNVLSSESYTLFLDSDIVEFEHAPNFIKFFVGSKKDIIVPRIRRGSTTDYDRNSWRGQRTKPNDEQLKLMDENKWDQFDYVPRDVESEMFHFSNMDNKEQLSFEQQKLSYIVPLDSVGGAVLFFKSYIFKQGAIFPTSYIIGTTWDRLEGYDGIETEGICYLAKPLGYSCWGMPNLVAHHVV</sequence>
<evidence type="ECO:0000256" key="1">
    <source>
        <dbReference type="ARBA" id="ARBA00037964"/>
    </source>
</evidence>
<protein>
    <submittedName>
        <fullName evidence="3">Uncharacterized protein</fullName>
    </submittedName>
</protein>
<dbReference type="InterPro" id="IPR029044">
    <property type="entry name" value="Nucleotide-diphossugar_trans"/>
</dbReference>